<dbReference type="STRING" id="6832.A0A553P621"/>
<proteinExistence type="predicted"/>
<dbReference type="Pfam" id="PF04571">
    <property type="entry name" value="Lipin_N"/>
    <property type="match status" value="1"/>
</dbReference>
<evidence type="ECO:0000313" key="6">
    <source>
        <dbReference type="Proteomes" id="UP000318571"/>
    </source>
</evidence>
<feature type="compositionally biased region" description="Acidic residues" evidence="2">
    <location>
        <begin position="349"/>
        <end position="372"/>
    </location>
</feature>
<evidence type="ECO:0000256" key="2">
    <source>
        <dbReference type="SAM" id="MobiDB-lite"/>
    </source>
</evidence>
<feature type="compositionally biased region" description="Acidic residues" evidence="2">
    <location>
        <begin position="310"/>
        <end position="323"/>
    </location>
</feature>
<dbReference type="Proteomes" id="UP000318571">
    <property type="component" value="Chromosome 3"/>
</dbReference>
<feature type="domain" description="Lipin/Ned1/Smp2 (LNS2)" evidence="4">
    <location>
        <begin position="83"/>
        <end position="268"/>
    </location>
</feature>
<organism evidence="5 6">
    <name type="scientific">Tigriopus californicus</name>
    <name type="common">Marine copepod</name>
    <dbReference type="NCBI Taxonomy" id="6832"/>
    <lineage>
        <taxon>Eukaryota</taxon>
        <taxon>Metazoa</taxon>
        <taxon>Ecdysozoa</taxon>
        <taxon>Arthropoda</taxon>
        <taxon>Crustacea</taxon>
        <taxon>Multicrustacea</taxon>
        <taxon>Hexanauplia</taxon>
        <taxon>Copepoda</taxon>
        <taxon>Harpacticoida</taxon>
        <taxon>Harpacticidae</taxon>
        <taxon>Tigriopus</taxon>
    </lineage>
</organism>
<dbReference type="GO" id="GO:0008195">
    <property type="term" value="F:phosphatidate phosphatase activity"/>
    <property type="evidence" value="ECO:0007669"/>
    <property type="project" value="UniProtKB-EC"/>
</dbReference>
<evidence type="ECO:0000259" key="3">
    <source>
        <dbReference type="Pfam" id="PF04571"/>
    </source>
</evidence>
<feature type="domain" description="Lipin N-terminal" evidence="3">
    <location>
        <begin position="15"/>
        <end position="82"/>
    </location>
</feature>
<dbReference type="EMBL" id="VCGU01000007">
    <property type="protein sequence ID" value="TRY73137.1"/>
    <property type="molecule type" value="Genomic_DNA"/>
</dbReference>
<reference evidence="5 6" key="1">
    <citation type="journal article" date="2018" name="Nat. Ecol. Evol.">
        <title>Genomic signatures of mitonuclear coevolution across populations of Tigriopus californicus.</title>
        <authorList>
            <person name="Barreto F.S."/>
            <person name="Watson E.T."/>
            <person name="Lima T.G."/>
            <person name="Willett C.S."/>
            <person name="Edmands S."/>
            <person name="Li W."/>
            <person name="Burton R.S."/>
        </authorList>
    </citation>
    <scope>NUCLEOTIDE SEQUENCE [LARGE SCALE GENOMIC DNA]</scope>
    <source>
        <strain evidence="5 6">San Diego</strain>
    </source>
</reference>
<evidence type="ECO:0000256" key="1">
    <source>
        <dbReference type="ARBA" id="ARBA00001180"/>
    </source>
</evidence>
<dbReference type="AlphaFoldDB" id="A0A553P621"/>
<dbReference type="InterPro" id="IPR013209">
    <property type="entry name" value="LNS2"/>
</dbReference>
<evidence type="ECO:0000313" key="5">
    <source>
        <dbReference type="EMBL" id="TRY73137.1"/>
    </source>
</evidence>
<keyword evidence="6" id="KW-1185">Reference proteome</keyword>
<name>A0A553P621_TIGCA</name>
<sequence length="372" mass="42762">MGCGSSKVEDVDDWMGANDVLLVTQQTGSLLSSPMSLFVSKYANSNITTGRVVSIEINDKKIGLKMTLNSRGLTVFAREEDKYRFKSREWASFGLTPGSNPGLYRVPSSDFHVHFTIFNIHYTKPLILVDLDAHKPENWERDYVPPFYGLENDLDHIIKLCHKLVENEDKQIVYLTDQVIVWDNSVRDHLFEKYQNKNGYSMPLGPVILRQEGAPKKFERKPRVPNMYKKKFLKDLLELNVTIEGVYGTNPENKAVYSKVDIADETLFFGPSVFREKCIELFDEDDLLQAPIEKDLMIEEADELKRIDPEGEENPPEVDEDQNLDQIQDQTEEEQEDQEEQEASKDDEGIADEEKPEESDLQGEVDIDEDKE</sequence>
<feature type="region of interest" description="Disordered" evidence="2">
    <location>
        <begin position="306"/>
        <end position="372"/>
    </location>
</feature>
<protein>
    <submittedName>
        <fullName evidence="5">Uncharacterized protein</fullName>
    </submittedName>
</protein>
<feature type="compositionally biased region" description="Acidic residues" evidence="2">
    <location>
        <begin position="330"/>
        <end position="341"/>
    </location>
</feature>
<gene>
    <name evidence="5" type="ORF">TCAL_09170</name>
</gene>
<dbReference type="InterPro" id="IPR007651">
    <property type="entry name" value="Lipin_N"/>
</dbReference>
<dbReference type="Pfam" id="PF08235">
    <property type="entry name" value="LNS2"/>
    <property type="match status" value="1"/>
</dbReference>
<comment type="catalytic activity">
    <reaction evidence="1">
        <text>a 1,2-diacyl-sn-glycero-3-phosphate + H2O = a 1,2-diacyl-sn-glycerol + phosphate</text>
        <dbReference type="Rhea" id="RHEA:27429"/>
        <dbReference type="ChEBI" id="CHEBI:15377"/>
        <dbReference type="ChEBI" id="CHEBI:17815"/>
        <dbReference type="ChEBI" id="CHEBI:43474"/>
        <dbReference type="ChEBI" id="CHEBI:58608"/>
        <dbReference type="EC" id="3.1.3.4"/>
    </reaction>
    <physiologicalReaction direction="left-to-right" evidence="1">
        <dbReference type="Rhea" id="RHEA:27430"/>
    </physiologicalReaction>
</comment>
<accession>A0A553P621</accession>
<evidence type="ECO:0000259" key="4">
    <source>
        <dbReference type="Pfam" id="PF08235"/>
    </source>
</evidence>
<comment type="caution">
    <text evidence="5">The sequence shown here is derived from an EMBL/GenBank/DDBJ whole genome shotgun (WGS) entry which is preliminary data.</text>
</comment>